<evidence type="ECO:0000256" key="8">
    <source>
        <dbReference type="ARBA" id="ARBA00023277"/>
    </source>
</evidence>
<sequence>MEVLAMILAGGRGSRLDILSQNRVKPSVPFAGKFRIIDFALSNCSNSGIYNVALLTQYLPLSLNEHIGAGKPWDLDRRDTSVTLLQPFQNASGSIEWYHGTADAIRQNIRFIRHQMPKYVLILSGDHIYKMNYSKMLENHKKNDASLTVAVHKVPENQAKRFGILGTDETNRITSFEEKPSKPKSNLASMGIYIFNTEILLDYLLASKQVELDFGKDIIPEMLKNNEKVYAHYFEGYWMDIGTYESYHEANLDLIKKSEEVGINLYDKDWKIYTKSINSAPVRIGETGSIINSLVCDGCKIEGRVENSVLGPGVTVRVGSTVTNSIIFEGTYVSENAHIDYAIIDKYVNIGKFSLIGYGDDYTHNIEKPDLLYTGLSVLGKNTMVGDNVIIGRNIRIYSNMKIDSNTKIKSGETIK</sequence>
<dbReference type="NCBIfam" id="TIGR02091">
    <property type="entry name" value="glgC"/>
    <property type="match status" value="1"/>
</dbReference>
<name>A0A0E3ZB37_9FUSO</name>
<feature type="site" description="Could play a key role in the communication between the regulatory and the substrate sites" evidence="9">
    <location>
        <position position="57"/>
    </location>
</feature>
<protein>
    <recommendedName>
        <fullName evidence="9">Glucose-1-phosphate adenylyltransferase</fullName>
        <ecNumber evidence="9">2.7.7.27</ecNumber>
    </recommendedName>
    <alternativeName>
        <fullName evidence="9">ADP-glucose pyrophosphorylase</fullName>
        <shortName evidence="9">ADPGlc PPase</shortName>
    </alternativeName>
    <alternativeName>
        <fullName evidence="9">ADP-glucose synthase</fullName>
    </alternativeName>
</protein>
<dbReference type="GO" id="GO:0005978">
    <property type="term" value="P:glycogen biosynthetic process"/>
    <property type="evidence" value="ECO:0007669"/>
    <property type="project" value="UniProtKB-UniRule"/>
</dbReference>
<comment type="subunit">
    <text evidence="9">Homotetramer.</text>
</comment>
<dbReference type="OrthoDB" id="9803871at2"/>
<dbReference type="Proteomes" id="UP000033103">
    <property type="component" value="Chromosome"/>
</dbReference>
<keyword evidence="6 9" id="KW-0067">ATP-binding</keyword>
<keyword evidence="8 9" id="KW-0119">Carbohydrate metabolism</keyword>
<dbReference type="EMBL" id="CP011280">
    <property type="protein sequence ID" value="AKC95576.1"/>
    <property type="molecule type" value="Genomic_DNA"/>
</dbReference>
<dbReference type="InterPro" id="IPR011831">
    <property type="entry name" value="ADP-Glc_PPase"/>
</dbReference>
<evidence type="ECO:0000256" key="3">
    <source>
        <dbReference type="ARBA" id="ARBA00022679"/>
    </source>
</evidence>
<evidence type="ECO:0000313" key="12">
    <source>
        <dbReference type="EMBL" id="AKC95576.1"/>
    </source>
</evidence>
<dbReference type="STRING" id="187101.VC03_03445"/>
<evidence type="ECO:0000256" key="2">
    <source>
        <dbReference type="ARBA" id="ARBA00022600"/>
    </source>
</evidence>
<dbReference type="InterPro" id="IPR011004">
    <property type="entry name" value="Trimer_LpxA-like_sf"/>
</dbReference>
<keyword evidence="3 9" id="KW-0808">Transferase</keyword>
<dbReference type="CDD" id="cd02508">
    <property type="entry name" value="ADP_Glucose_PP"/>
    <property type="match status" value="1"/>
</dbReference>
<dbReference type="InterPro" id="IPR023049">
    <property type="entry name" value="GlgC_bac"/>
</dbReference>
<keyword evidence="2 9" id="KW-0321">Glycogen metabolism</keyword>
<comment type="similarity">
    <text evidence="1 9">Belongs to the bacterial/plant glucose-1-phosphate adenylyltransferase family.</text>
</comment>
<dbReference type="Gene3D" id="3.90.550.10">
    <property type="entry name" value="Spore Coat Polysaccharide Biosynthesis Protein SpsA, Chain A"/>
    <property type="match status" value="1"/>
</dbReference>
<dbReference type="SUPFAM" id="SSF53448">
    <property type="entry name" value="Nucleotide-diphospho-sugar transferases"/>
    <property type="match status" value="1"/>
</dbReference>
<dbReference type="RefSeq" id="WP_046328682.1">
    <property type="nucleotide sequence ID" value="NZ_CP011280.1"/>
</dbReference>
<gene>
    <name evidence="9" type="primary">glgC</name>
    <name evidence="12" type="ORF">VC03_03445</name>
</gene>
<dbReference type="KEGG" id="sns:VC03_03445"/>
<dbReference type="PROSITE" id="PS00810">
    <property type="entry name" value="ADP_GLC_PYROPHOSPH_3"/>
    <property type="match status" value="1"/>
</dbReference>
<dbReference type="NCBIfam" id="NF003670">
    <property type="entry name" value="PRK05293.1"/>
    <property type="match status" value="1"/>
</dbReference>
<dbReference type="GO" id="GO:0008878">
    <property type="term" value="F:glucose-1-phosphate adenylyltransferase activity"/>
    <property type="evidence" value="ECO:0007669"/>
    <property type="project" value="UniProtKB-UniRule"/>
</dbReference>
<dbReference type="AlphaFoldDB" id="A0A0E3ZB37"/>
<organism evidence="12 13">
    <name type="scientific">Sneathia vaginalis</name>
    <dbReference type="NCBI Taxonomy" id="187101"/>
    <lineage>
        <taxon>Bacteria</taxon>
        <taxon>Fusobacteriati</taxon>
        <taxon>Fusobacteriota</taxon>
        <taxon>Fusobacteriia</taxon>
        <taxon>Fusobacteriales</taxon>
        <taxon>Leptotrichiaceae</taxon>
        <taxon>Sneathia</taxon>
    </lineage>
</organism>
<dbReference type="UniPathway" id="UPA00164"/>
<feature type="site" description="Could play a key role in the communication between the regulatory and the substrate sites" evidence="9">
    <location>
        <position position="97"/>
    </location>
</feature>
<feature type="binding site" evidence="9">
    <location>
        <position position="163"/>
    </location>
    <ligand>
        <name>alpha-D-glucose 1-phosphate</name>
        <dbReference type="ChEBI" id="CHEBI:58601"/>
    </ligand>
</feature>
<evidence type="ECO:0000256" key="4">
    <source>
        <dbReference type="ARBA" id="ARBA00022695"/>
    </source>
</evidence>
<evidence type="ECO:0000256" key="5">
    <source>
        <dbReference type="ARBA" id="ARBA00022741"/>
    </source>
</evidence>
<feature type="domain" description="Nucleotidyl transferase" evidence="10">
    <location>
        <begin position="5"/>
        <end position="255"/>
    </location>
</feature>
<dbReference type="PROSITE" id="PS00809">
    <property type="entry name" value="ADP_GLC_PYROPHOSPH_2"/>
    <property type="match status" value="1"/>
</dbReference>
<dbReference type="Pfam" id="PF24894">
    <property type="entry name" value="Hexapep_GlmU"/>
    <property type="match status" value="1"/>
</dbReference>
<keyword evidence="4 9" id="KW-0548">Nucleotidyltransferase</keyword>
<feature type="domain" description="Glucose-1-phosphate adenylyltransferase/Bifunctional protein GlmU-like C-terminal hexapeptide" evidence="11">
    <location>
        <begin position="285"/>
        <end position="359"/>
    </location>
</feature>
<comment type="function">
    <text evidence="9">Involved in the biosynthesis of ADP-glucose, a building block required for the elongation reactions to produce glycogen. Catalyzes the reaction between ATP and alpha-D-glucose 1-phosphate (G1P) to produce pyrophosphate and ADP-Glc.</text>
</comment>
<evidence type="ECO:0000313" key="13">
    <source>
        <dbReference type="Proteomes" id="UP000033103"/>
    </source>
</evidence>
<evidence type="ECO:0000256" key="9">
    <source>
        <dbReference type="HAMAP-Rule" id="MF_00624"/>
    </source>
</evidence>
<evidence type="ECO:0000256" key="6">
    <source>
        <dbReference type="ARBA" id="ARBA00022840"/>
    </source>
</evidence>
<dbReference type="EC" id="2.7.7.27" evidence="9"/>
<keyword evidence="5 9" id="KW-0547">Nucleotide-binding</keyword>
<reference evidence="12 13" key="1">
    <citation type="journal article" date="2012" name="BMC Genomics">
        <title>Genomic sequence analysis and characterization of Sneathia amnii sp. nov.</title>
        <authorList>
            <consortium name="Vaginal Microbiome Consortium (additional members)"/>
            <person name="Harwich M.D.Jr."/>
            <person name="Serrano M.G."/>
            <person name="Fettweis J.M."/>
            <person name="Alves J.M."/>
            <person name="Reimers M.A."/>
            <person name="Buck G.A."/>
            <person name="Jefferson K.K."/>
        </authorList>
    </citation>
    <scope>NUCLEOTIDE SEQUENCE [LARGE SCALE GENOMIC DNA]</scope>
    <source>
        <strain evidence="12 13">SN35</strain>
    </source>
</reference>
<dbReference type="NCBIfam" id="TIGR02092">
    <property type="entry name" value="glgD"/>
    <property type="match status" value="1"/>
</dbReference>
<feature type="binding site" evidence="9">
    <location>
        <position position="189"/>
    </location>
    <ligand>
        <name>alpha-D-glucose 1-phosphate</name>
        <dbReference type="ChEBI" id="CHEBI:58601"/>
    </ligand>
</feature>
<evidence type="ECO:0000259" key="10">
    <source>
        <dbReference type="Pfam" id="PF00483"/>
    </source>
</evidence>
<evidence type="ECO:0000256" key="1">
    <source>
        <dbReference type="ARBA" id="ARBA00010443"/>
    </source>
</evidence>
<dbReference type="InterPro" id="IPR011832">
    <property type="entry name" value="GlgDAde_trans"/>
</dbReference>
<dbReference type="Pfam" id="PF00483">
    <property type="entry name" value="NTP_transferase"/>
    <property type="match status" value="1"/>
</dbReference>
<dbReference type="InterPro" id="IPR005836">
    <property type="entry name" value="ADP_Glu_pyroP_CS"/>
</dbReference>
<dbReference type="GO" id="GO:0005524">
    <property type="term" value="F:ATP binding"/>
    <property type="evidence" value="ECO:0007669"/>
    <property type="project" value="UniProtKB-KW"/>
</dbReference>
<accession>A0A0E3ZB37</accession>
<feature type="binding site" evidence="9">
    <location>
        <begin position="178"/>
        <end position="179"/>
    </location>
    <ligand>
        <name>alpha-D-glucose 1-phosphate</name>
        <dbReference type="ChEBI" id="CHEBI:58601"/>
    </ligand>
</feature>
<dbReference type="InterPro" id="IPR056818">
    <property type="entry name" value="GlmU/GlgC-like_hexapep"/>
</dbReference>
<keyword evidence="7 9" id="KW-0320">Glycogen biosynthesis</keyword>
<comment type="pathway">
    <text evidence="9">Glycan biosynthesis; glycogen biosynthesis.</text>
</comment>
<feature type="binding site" evidence="9">
    <location>
        <position position="98"/>
    </location>
    <ligand>
        <name>alpha-D-glucose 1-phosphate</name>
        <dbReference type="ChEBI" id="CHEBI:58601"/>
    </ligand>
</feature>
<dbReference type="Gene3D" id="2.160.10.10">
    <property type="entry name" value="Hexapeptide repeat proteins"/>
    <property type="match status" value="1"/>
</dbReference>
<dbReference type="InterPro" id="IPR029044">
    <property type="entry name" value="Nucleotide-diphossugar_trans"/>
</dbReference>
<dbReference type="SUPFAM" id="SSF51161">
    <property type="entry name" value="Trimeric LpxA-like enzymes"/>
    <property type="match status" value="1"/>
</dbReference>
<evidence type="ECO:0000256" key="7">
    <source>
        <dbReference type="ARBA" id="ARBA00023056"/>
    </source>
</evidence>
<comment type="catalytic activity">
    <reaction evidence="9">
        <text>alpha-D-glucose 1-phosphate + ATP + H(+) = ADP-alpha-D-glucose + diphosphate</text>
        <dbReference type="Rhea" id="RHEA:12120"/>
        <dbReference type="ChEBI" id="CHEBI:15378"/>
        <dbReference type="ChEBI" id="CHEBI:30616"/>
        <dbReference type="ChEBI" id="CHEBI:33019"/>
        <dbReference type="ChEBI" id="CHEBI:57498"/>
        <dbReference type="ChEBI" id="CHEBI:58601"/>
        <dbReference type="EC" id="2.7.7.27"/>
    </reaction>
</comment>
<evidence type="ECO:0000259" key="11">
    <source>
        <dbReference type="Pfam" id="PF24894"/>
    </source>
</evidence>
<dbReference type="PATRIC" id="fig|1069640.6.peg.679"/>
<dbReference type="InterPro" id="IPR005835">
    <property type="entry name" value="NTP_transferase_dom"/>
</dbReference>
<dbReference type="HOGENOM" id="CLU_029499_14_0_0"/>
<keyword evidence="13" id="KW-1185">Reference proteome</keyword>
<dbReference type="PANTHER" id="PTHR43523:SF2">
    <property type="entry name" value="GLUCOSE-1-PHOSPHATE ADENYLYLTRANSFERASE"/>
    <property type="match status" value="1"/>
</dbReference>
<proteinExistence type="inferred from homology"/>
<dbReference type="HAMAP" id="MF_00624">
    <property type="entry name" value="GlgC"/>
    <property type="match status" value="1"/>
</dbReference>
<dbReference type="PANTHER" id="PTHR43523">
    <property type="entry name" value="GLUCOSE-1-PHOSPHATE ADENYLYLTRANSFERASE-RELATED"/>
    <property type="match status" value="1"/>
</dbReference>
<dbReference type="CDD" id="cd04651">
    <property type="entry name" value="LbH_G1P_AT_C"/>
    <property type="match status" value="1"/>
</dbReference>